<evidence type="ECO:0000313" key="2">
    <source>
        <dbReference type="Proteomes" id="UP000228754"/>
    </source>
</evidence>
<sequence length="69" mass="8136">MNKYEHMISEFKKSIEEYRKALAEGKNVDPKKYIEFLSKEIEAMNSMRDTYQEGMNLIIEDMKNLGAGR</sequence>
<gene>
    <name evidence="1" type="ORF">CEY02_19130</name>
</gene>
<dbReference type="AlphaFoldDB" id="A0A2A5ILX4"/>
<dbReference type="Proteomes" id="UP000228754">
    <property type="component" value="Unassembled WGS sequence"/>
</dbReference>
<dbReference type="EMBL" id="NKHG01000119">
    <property type="protein sequence ID" value="PCK18315.1"/>
    <property type="molecule type" value="Genomic_DNA"/>
</dbReference>
<accession>A0A2A5ILX4</accession>
<dbReference type="OrthoDB" id="9943078at2"/>
<organism evidence="1 2">
    <name type="scientific">Bacillus pumilus</name>
    <name type="common">Bacillus mesentericus</name>
    <dbReference type="NCBI Taxonomy" id="1408"/>
    <lineage>
        <taxon>Bacteria</taxon>
        <taxon>Bacillati</taxon>
        <taxon>Bacillota</taxon>
        <taxon>Bacilli</taxon>
        <taxon>Bacillales</taxon>
        <taxon>Bacillaceae</taxon>
        <taxon>Bacillus</taxon>
    </lineage>
</organism>
<proteinExistence type="predicted"/>
<name>A0A2A5ILX4_BACPU</name>
<comment type="caution">
    <text evidence="1">The sequence shown here is derived from an EMBL/GenBank/DDBJ whole genome shotgun (WGS) entry which is preliminary data.</text>
</comment>
<reference evidence="1 2" key="1">
    <citation type="submission" date="2017-06" db="EMBL/GenBank/DDBJ databases">
        <title>Draft Genome Sequence of Bacillus sp Strain 36R Isolated from saline sediment at Atanasia, Sonora, Mexico.</title>
        <authorList>
            <person name="Sanchez Diaz R."/>
            <person name="Quiroz Macias M.E."/>
            <person name="Ibarra Gamez J.C."/>
            <person name="Enciso Ibarra J."/>
            <person name="Gomez Gil B."/>
            <person name="Galaviz Silva L."/>
        </authorList>
    </citation>
    <scope>NUCLEOTIDE SEQUENCE [LARGE SCALE GENOMIC DNA]</scope>
    <source>
        <strain evidence="1 2">36R_ATNSAL</strain>
    </source>
</reference>
<protein>
    <submittedName>
        <fullName evidence="1">Uncharacterized protein</fullName>
    </submittedName>
</protein>
<evidence type="ECO:0000313" key="1">
    <source>
        <dbReference type="EMBL" id="PCK18315.1"/>
    </source>
</evidence>